<reference evidence="10 11" key="1">
    <citation type="submission" date="2020-07" db="EMBL/GenBank/DDBJ databases">
        <title>Description of Kordia aestuariivivens sp. nov., isolated from a tidal flat.</title>
        <authorList>
            <person name="Park S."/>
            <person name="Yoon J.-H."/>
        </authorList>
    </citation>
    <scope>NUCLEOTIDE SEQUENCE [LARGE SCALE GENOMIC DNA]</scope>
    <source>
        <strain evidence="10 11">YSTF-M3</strain>
    </source>
</reference>
<organism evidence="10 11">
    <name type="scientific">Kordia aestuariivivens</name>
    <dbReference type="NCBI Taxonomy" id="2759037"/>
    <lineage>
        <taxon>Bacteria</taxon>
        <taxon>Pseudomonadati</taxon>
        <taxon>Bacteroidota</taxon>
        <taxon>Flavobacteriia</taxon>
        <taxon>Flavobacteriales</taxon>
        <taxon>Flavobacteriaceae</taxon>
        <taxon>Kordia</taxon>
    </lineage>
</organism>
<dbReference type="Gene3D" id="3.60.20.40">
    <property type="match status" value="1"/>
</dbReference>
<dbReference type="PROSITE" id="PS51257">
    <property type="entry name" value="PROKAR_LIPOPROTEIN"/>
    <property type="match status" value="1"/>
</dbReference>
<dbReference type="EMBL" id="JACGWS010000005">
    <property type="protein sequence ID" value="MBC8754885.1"/>
    <property type="molecule type" value="Genomic_DNA"/>
</dbReference>
<comment type="subunit">
    <text evidence="9">This enzyme consists of two polypeptide chains, which are synthesized in precursor form from a single polypeptide.</text>
</comment>
<evidence type="ECO:0000256" key="7">
    <source>
        <dbReference type="ARBA" id="ARBA00023315"/>
    </source>
</evidence>
<accession>A0ABR7Q8K4</accession>
<dbReference type="Proteomes" id="UP000619238">
    <property type="component" value="Unassembled WGS sequence"/>
</dbReference>
<dbReference type="PROSITE" id="PS00462">
    <property type="entry name" value="G_GLU_TRANSPEPTIDASE"/>
    <property type="match status" value="1"/>
</dbReference>
<evidence type="ECO:0000256" key="6">
    <source>
        <dbReference type="ARBA" id="ARBA00023145"/>
    </source>
</evidence>
<comment type="catalytic activity">
    <reaction evidence="1 9">
        <text>an S-substituted glutathione + H2O = an S-substituted L-cysteinylglycine + L-glutamate</text>
        <dbReference type="Rhea" id="RHEA:59468"/>
        <dbReference type="ChEBI" id="CHEBI:15377"/>
        <dbReference type="ChEBI" id="CHEBI:29985"/>
        <dbReference type="ChEBI" id="CHEBI:90779"/>
        <dbReference type="ChEBI" id="CHEBI:143103"/>
        <dbReference type="EC" id="3.4.19.13"/>
    </reaction>
</comment>
<keyword evidence="9" id="KW-0317">Glutathione biosynthesis</keyword>
<evidence type="ECO:0000256" key="5">
    <source>
        <dbReference type="ARBA" id="ARBA00022801"/>
    </source>
</evidence>
<comment type="caution">
    <text evidence="10">The sequence shown here is derived from an EMBL/GenBank/DDBJ whole genome shotgun (WGS) entry which is preliminary data.</text>
</comment>
<dbReference type="NCBIfam" id="TIGR00066">
    <property type="entry name" value="g_glut_trans"/>
    <property type="match status" value="1"/>
</dbReference>
<comment type="catalytic activity">
    <reaction evidence="8 9">
        <text>an N-terminal (5-L-glutamyl)-[peptide] + an alpha-amino acid = 5-L-glutamyl amino acid + an N-terminal L-alpha-aminoacyl-[peptide]</text>
        <dbReference type="Rhea" id="RHEA:23904"/>
        <dbReference type="Rhea" id="RHEA-COMP:9780"/>
        <dbReference type="Rhea" id="RHEA-COMP:9795"/>
        <dbReference type="ChEBI" id="CHEBI:77644"/>
        <dbReference type="ChEBI" id="CHEBI:78597"/>
        <dbReference type="ChEBI" id="CHEBI:78599"/>
        <dbReference type="ChEBI" id="CHEBI:78608"/>
        <dbReference type="EC" id="2.3.2.2"/>
    </reaction>
</comment>
<dbReference type="Pfam" id="PF01019">
    <property type="entry name" value="G_glu_transpept"/>
    <property type="match status" value="1"/>
</dbReference>
<dbReference type="Gene3D" id="1.10.246.130">
    <property type="match status" value="1"/>
</dbReference>
<dbReference type="PRINTS" id="PR01210">
    <property type="entry name" value="GGTRANSPTASE"/>
</dbReference>
<evidence type="ECO:0000313" key="10">
    <source>
        <dbReference type="EMBL" id="MBC8754885.1"/>
    </source>
</evidence>
<keyword evidence="11" id="KW-1185">Reference proteome</keyword>
<sequence>MKKTLLFSIFCILFFSCKKEKVIGVISETAMVVSAREEVSNIGNLILKKGGNAFDAMAGMELALAVAYPYAGSLGGGGFMVYRLEDGTIGSLDYREKAPLAATKNMYIDSITGNIIPDKSTLGAMAVGIPGNIAGIFASHEKFGKLPMSEILTPVIALAKKGVIVTEKQQKRLEKYRDGFLKVNDSNFFLAKAWKANDTIKRVQLAKTLERIKLNGRDEFYKGESAQILVDFMQKSGGIMTLEDLAAYDVKWRTPITFMYDDLRVISMSPPSSGGICLAEIMKAIEPYELDKFGHNTVKSIQLITEAERRAYADRSFFLGDPDFVTIPTETLLSDDYIKERMSSFSFEKATPSTEVSHGNIEIVESDETTHYSIVDPFGNAVSVTTTINGAYGSKLYCEELGFFLNNEMDDFSSKPGVANSYGLIGAEANSIAPEKRMLSSMTPTIVEKNGNLYMVVGTPGGSTIITSVLQTILNVHEYNMGMQEAINQPRFHHQWLPDEIRMEPNKFDEKLQKKLENLGYIINTERTPIIGKVEGILILPDGKLEGGADPRGDDKAVGF</sequence>
<dbReference type="InterPro" id="IPR029055">
    <property type="entry name" value="Ntn_hydrolases_N"/>
</dbReference>
<evidence type="ECO:0000256" key="4">
    <source>
        <dbReference type="ARBA" id="ARBA00022679"/>
    </source>
</evidence>
<proteinExistence type="inferred from homology"/>
<evidence type="ECO:0000313" key="11">
    <source>
        <dbReference type="Proteomes" id="UP000619238"/>
    </source>
</evidence>
<dbReference type="EC" id="3.4.19.13" evidence="9"/>
<evidence type="ECO:0000256" key="8">
    <source>
        <dbReference type="ARBA" id="ARBA00047417"/>
    </source>
</evidence>
<evidence type="ECO:0000256" key="1">
    <source>
        <dbReference type="ARBA" id="ARBA00001049"/>
    </source>
</evidence>
<dbReference type="PANTHER" id="PTHR43199">
    <property type="entry name" value="GLUTATHIONE HYDROLASE"/>
    <property type="match status" value="1"/>
</dbReference>
<name>A0ABR7Q8K4_9FLAO</name>
<evidence type="ECO:0000256" key="9">
    <source>
        <dbReference type="RuleBase" id="RU368036"/>
    </source>
</evidence>
<dbReference type="InterPro" id="IPR055262">
    <property type="entry name" value="GGT_CS"/>
</dbReference>
<gene>
    <name evidence="10" type="primary">ggt</name>
    <name evidence="10" type="ORF">H2O64_09400</name>
</gene>
<dbReference type="SUPFAM" id="SSF56235">
    <property type="entry name" value="N-terminal nucleophile aminohydrolases (Ntn hydrolases)"/>
    <property type="match status" value="1"/>
</dbReference>
<evidence type="ECO:0000256" key="3">
    <source>
        <dbReference type="ARBA" id="ARBA00009381"/>
    </source>
</evidence>
<comment type="catalytic activity">
    <reaction evidence="2 9">
        <text>glutathione + H2O = L-cysteinylglycine + L-glutamate</text>
        <dbReference type="Rhea" id="RHEA:28807"/>
        <dbReference type="ChEBI" id="CHEBI:15377"/>
        <dbReference type="ChEBI" id="CHEBI:29985"/>
        <dbReference type="ChEBI" id="CHEBI:57925"/>
        <dbReference type="ChEBI" id="CHEBI:61694"/>
        <dbReference type="EC" id="3.4.19.13"/>
    </reaction>
</comment>
<dbReference type="InterPro" id="IPR051792">
    <property type="entry name" value="GGT_bact"/>
</dbReference>
<dbReference type="PANTHER" id="PTHR43199:SF1">
    <property type="entry name" value="GLUTATHIONE HYDROLASE PROENZYME"/>
    <property type="match status" value="1"/>
</dbReference>
<protein>
    <recommendedName>
        <fullName evidence="9">Glutathione hydrolase proenzyme</fullName>
        <ecNumber evidence="9">2.3.2.2</ecNumber>
        <ecNumber evidence="9">3.4.19.13</ecNumber>
    </recommendedName>
    <component>
        <recommendedName>
            <fullName evidence="9">Glutathione hydrolase large chain</fullName>
        </recommendedName>
    </component>
    <component>
        <recommendedName>
            <fullName evidence="9">Glutathione hydrolase small chain</fullName>
        </recommendedName>
    </component>
</protein>
<comment type="similarity">
    <text evidence="3 9">Belongs to the gamma-glutamyltransferase family.</text>
</comment>
<dbReference type="InterPro" id="IPR043138">
    <property type="entry name" value="GGT_lsub"/>
</dbReference>
<keyword evidence="4 9" id="KW-0808">Transferase</keyword>
<evidence type="ECO:0000256" key="2">
    <source>
        <dbReference type="ARBA" id="ARBA00001089"/>
    </source>
</evidence>
<keyword evidence="6 9" id="KW-0865">Zymogen</keyword>
<dbReference type="InterPro" id="IPR043137">
    <property type="entry name" value="GGT_ssub_C"/>
</dbReference>
<comment type="PTM">
    <text evidence="9">Cleaved by autocatalysis into a large and a small subunit.</text>
</comment>
<keyword evidence="7 9" id="KW-0012">Acyltransferase</keyword>
<dbReference type="EC" id="2.3.2.2" evidence="9"/>
<comment type="pathway">
    <text evidence="9">Sulfur metabolism; glutathione metabolism.</text>
</comment>
<dbReference type="RefSeq" id="WP_187561937.1">
    <property type="nucleotide sequence ID" value="NZ_JACGWS010000005.1"/>
</dbReference>
<dbReference type="GO" id="GO:0103068">
    <property type="term" value="F:leukotriene C4 gamma-glutamyl transferase activity"/>
    <property type="evidence" value="ECO:0007669"/>
    <property type="project" value="UniProtKB-EC"/>
</dbReference>
<dbReference type="InterPro" id="IPR000101">
    <property type="entry name" value="GGT_peptidase"/>
</dbReference>
<keyword evidence="5 9" id="KW-0378">Hydrolase</keyword>